<dbReference type="Proteomes" id="UP000242638">
    <property type="component" value="Unassembled WGS sequence"/>
</dbReference>
<accession>A0A3P9Q5A4</accession>
<proteinExistence type="predicted"/>
<name>A0A3P9Q5A4_POERE</name>
<evidence type="ECO:0000313" key="2">
    <source>
        <dbReference type="Proteomes" id="UP000242638"/>
    </source>
</evidence>
<dbReference type="AlphaFoldDB" id="A0A3P9Q5A4"/>
<organism evidence="1 2">
    <name type="scientific">Poecilia reticulata</name>
    <name type="common">Guppy</name>
    <name type="synonym">Acanthophacelus reticulatus</name>
    <dbReference type="NCBI Taxonomy" id="8081"/>
    <lineage>
        <taxon>Eukaryota</taxon>
        <taxon>Metazoa</taxon>
        <taxon>Chordata</taxon>
        <taxon>Craniata</taxon>
        <taxon>Vertebrata</taxon>
        <taxon>Euteleostomi</taxon>
        <taxon>Actinopterygii</taxon>
        <taxon>Neopterygii</taxon>
        <taxon>Teleostei</taxon>
        <taxon>Neoteleostei</taxon>
        <taxon>Acanthomorphata</taxon>
        <taxon>Ovalentaria</taxon>
        <taxon>Atherinomorphae</taxon>
        <taxon>Cyprinodontiformes</taxon>
        <taxon>Poeciliidae</taxon>
        <taxon>Poeciliinae</taxon>
        <taxon>Poecilia</taxon>
    </lineage>
</organism>
<reference evidence="1" key="2">
    <citation type="submission" date="2025-08" db="UniProtKB">
        <authorList>
            <consortium name="Ensembl"/>
        </authorList>
    </citation>
    <scope>IDENTIFICATION</scope>
    <source>
        <strain evidence="1">Guanapo</strain>
    </source>
</reference>
<evidence type="ECO:0000313" key="1">
    <source>
        <dbReference type="Ensembl" id="ENSPREP00000029194.1"/>
    </source>
</evidence>
<protein>
    <submittedName>
        <fullName evidence="1">Uncharacterized protein</fullName>
    </submittedName>
</protein>
<reference evidence="1" key="3">
    <citation type="submission" date="2025-09" db="UniProtKB">
        <authorList>
            <consortium name="Ensembl"/>
        </authorList>
    </citation>
    <scope>IDENTIFICATION</scope>
    <source>
        <strain evidence="1">Guanapo</strain>
    </source>
</reference>
<sequence length="78" mass="8369">LVSPGHFLARATPCCQVRWLSPVIQAMEAEAGGLLELRSSELQWAICLSPGEVALTCNPSYLEAEAGGLLELRSSELQ</sequence>
<reference evidence="2" key="1">
    <citation type="submission" date="2013-11" db="EMBL/GenBank/DDBJ databases">
        <title>The genomic landscape of the Guanapo guppy.</title>
        <authorList>
            <person name="Kuenstner A."/>
            <person name="Dreyer C."/>
        </authorList>
    </citation>
    <scope>NUCLEOTIDE SEQUENCE</scope>
    <source>
        <strain evidence="2">Guanapo</strain>
    </source>
</reference>
<dbReference type="Ensembl" id="ENSPRET00000029524.1">
    <property type="protein sequence ID" value="ENSPREP00000029194.1"/>
    <property type="gene ID" value="ENSPREG00000019767.1"/>
</dbReference>
<keyword evidence="2" id="KW-1185">Reference proteome</keyword>